<dbReference type="EMBL" id="MSZS01000007">
    <property type="protein sequence ID" value="PKX90760.1"/>
    <property type="molecule type" value="Genomic_DNA"/>
</dbReference>
<keyword evidence="2" id="KW-1185">Reference proteome</keyword>
<organism evidence="1 2">
    <name type="scientific">Aspergillus novofumigatus (strain IBT 16806)</name>
    <dbReference type="NCBI Taxonomy" id="1392255"/>
    <lineage>
        <taxon>Eukaryota</taxon>
        <taxon>Fungi</taxon>
        <taxon>Dikarya</taxon>
        <taxon>Ascomycota</taxon>
        <taxon>Pezizomycotina</taxon>
        <taxon>Eurotiomycetes</taxon>
        <taxon>Eurotiomycetidae</taxon>
        <taxon>Eurotiales</taxon>
        <taxon>Aspergillaceae</taxon>
        <taxon>Aspergillus</taxon>
        <taxon>Aspergillus subgen. Fumigati</taxon>
    </lineage>
</organism>
<dbReference type="RefSeq" id="XP_024679355.1">
    <property type="nucleotide sequence ID" value="XM_024821683.1"/>
</dbReference>
<dbReference type="AlphaFoldDB" id="A0A2I1BZE4"/>
<dbReference type="VEuPathDB" id="FungiDB:P174DRAFT_335824"/>
<name>A0A2I1BZE4_ASPN1</name>
<sequence length="134" mass="15747">LVSATNVPMVLDKPDDWLAWSAYIKGLAGRKGVWNYIDPDDETITIEELVEPTIPIPAKAFNEKDANDRWAWQQESKLYDWSYRIYERDPNAMMATWTAIQTSVSRNQRYILNLDISERQRMIKLRDKLKPDDL</sequence>
<feature type="non-terminal residue" evidence="1">
    <location>
        <position position="1"/>
    </location>
</feature>
<evidence type="ECO:0000313" key="1">
    <source>
        <dbReference type="EMBL" id="PKX90760.1"/>
    </source>
</evidence>
<gene>
    <name evidence="1" type="ORF">P174DRAFT_335824</name>
</gene>
<dbReference type="OrthoDB" id="4458880at2759"/>
<accession>A0A2I1BZE4</accession>
<dbReference type="GeneID" id="36529009"/>
<feature type="non-terminal residue" evidence="1">
    <location>
        <position position="134"/>
    </location>
</feature>
<dbReference type="Proteomes" id="UP000234474">
    <property type="component" value="Unassembled WGS sequence"/>
</dbReference>
<reference evidence="2" key="1">
    <citation type="journal article" date="2018" name="Proc. Natl. Acad. Sci. U.S.A.">
        <title>Linking secondary metabolites to gene clusters through genome sequencing of six diverse Aspergillus species.</title>
        <authorList>
            <person name="Kaerboelling I."/>
            <person name="Vesth T.C."/>
            <person name="Frisvad J.C."/>
            <person name="Nybo J.L."/>
            <person name="Theobald S."/>
            <person name="Kuo A."/>
            <person name="Bowyer P."/>
            <person name="Matsuda Y."/>
            <person name="Mondo S."/>
            <person name="Lyhne E.K."/>
            <person name="Kogle M.E."/>
            <person name="Clum A."/>
            <person name="Lipzen A."/>
            <person name="Salamov A."/>
            <person name="Ngan C.Y."/>
            <person name="Daum C."/>
            <person name="Chiniquy J."/>
            <person name="Barry K."/>
            <person name="LaButti K."/>
            <person name="Haridas S."/>
            <person name="Simmons B.A."/>
            <person name="Magnuson J.K."/>
            <person name="Mortensen U.H."/>
            <person name="Larsen T.O."/>
            <person name="Grigoriev I.V."/>
            <person name="Baker S.E."/>
            <person name="Andersen M.R."/>
        </authorList>
    </citation>
    <scope>NUCLEOTIDE SEQUENCE [LARGE SCALE GENOMIC DNA]</scope>
    <source>
        <strain evidence="2">IBT 16806</strain>
    </source>
</reference>
<comment type="caution">
    <text evidence="1">The sequence shown here is derived from an EMBL/GenBank/DDBJ whole genome shotgun (WGS) entry which is preliminary data.</text>
</comment>
<evidence type="ECO:0000313" key="2">
    <source>
        <dbReference type="Proteomes" id="UP000234474"/>
    </source>
</evidence>
<dbReference type="OMA" id="ANDRWAW"/>
<proteinExistence type="predicted"/>
<protein>
    <submittedName>
        <fullName evidence="1">Uncharacterized protein</fullName>
    </submittedName>
</protein>